<feature type="region of interest" description="Disordered" evidence="1">
    <location>
        <begin position="448"/>
        <end position="474"/>
    </location>
</feature>
<protein>
    <recommendedName>
        <fullName evidence="4">TniQ protein</fullName>
    </recommendedName>
</protein>
<evidence type="ECO:0000313" key="3">
    <source>
        <dbReference type="Proteomes" id="UP000791080"/>
    </source>
</evidence>
<accession>A0ABT1JGZ0</accession>
<dbReference type="Proteomes" id="UP000791080">
    <property type="component" value="Unassembled WGS sequence"/>
</dbReference>
<evidence type="ECO:0000256" key="1">
    <source>
        <dbReference type="SAM" id="MobiDB-lite"/>
    </source>
</evidence>
<evidence type="ECO:0008006" key="4">
    <source>
        <dbReference type="Google" id="ProtNLM"/>
    </source>
</evidence>
<feature type="compositionally biased region" description="Basic and acidic residues" evidence="1">
    <location>
        <begin position="451"/>
        <end position="467"/>
    </location>
</feature>
<reference evidence="2 3" key="1">
    <citation type="submission" date="2013-07" db="EMBL/GenBank/DDBJ databases">
        <authorList>
            <consortium name="DOE Joint Genome Institute"/>
            <person name="Reeve W."/>
            <person name="Huntemann M."/>
            <person name="Han J."/>
            <person name="Chen A."/>
            <person name="Kyrpides N."/>
            <person name="Mavromatis K."/>
            <person name="Markowitz V."/>
            <person name="Palaniappan K."/>
            <person name="Ivanova N."/>
            <person name="Schaumberg A."/>
            <person name="Pati A."/>
            <person name="Liolios K."/>
            <person name="Nordberg H.P."/>
            <person name="Cantor M.N."/>
            <person name="Hua S.X."/>
            <person name="Woyke T."/>
        </authorList>
    </citation>
    <scope>NUCLEOTIDE SEQUENCE [LARGE SCALE GENOMIC DNA]</scope>
    <source>
        <strain evidence="2 3">DSM 43889</strain>
    </source>
</reference>
<keyword evidence="3" id="KW-1185">Reference proteome</keyword>
<dbReference type="EMBL" id="AUBJ02000001">
    <property type="protein sequence ID" value="MCP2331046.1"/>
    <property type="molecule type" value="Genomic_DNA"/>
</dbReference>
<gene>
    <name evidence="2" type="ORF">G443_001316</name>
</gene>
<reference evidence="2 3" key="2">
    <citation type="submission" date="2022-06" db="EMBL/GenBank/DDBJ databases">
        <title>Genomic Encyclopedia of Type Strains, Phase I: the one thousand microbial genomes (KMG-I) project.</title>
        <authorList>
            <person name="Kyrpides N."/>
        </authorList>
    </citation>
    <scope>NUCLEOTIDE SEQUENCE [LARGE SCALE GENOMIC DNA]</scope>
    <source>
        <strain evidence="2 3">DSM 43889</strain>
    </source>
</reference>
<organism evidence="2 3">
    <name type="scientific">Actinoalloteichus caeruleus DSM 43889</name>
    <dbReference type="NCBI Taxonomy" id="1120930"/>
    <lineage>
        <taxon>Bacteria</taxon>
        <taxon>Bacillati</taxon>
        <taxon>Actinomycetota</taxon>
        <taxon>Actinomycetes</taxon>
        <taxon>Pseudonocardiales</taxon>
        <taxon>Pseudonocardiaceae</taxon>
        <taxon>Actinoalloteichus</taxon>
        <taxon>Actinoalloteichus cyanogriseus</taxon>
    </lineage>
</organism>
<proteinExistence type="predicted"/>
<comment type="caution">
    <text evidence="2">The sequence shown here is derived from an EMBL/GenBank/DDBJ whole genome shotgun (WGS) entry which is preliminary data.</text>
</comment>
<evidence type="ECO:0000313" key="2">
    <source>
        <dbReference type="EMBL" id="MCP2331046.1"/>
    </source>
</evidence>
<sequence>MRATSTGEPFLVELTAHPLQRVGAFALAVLAKESHPRRVSEDRFLRVWNRMTEDAVAATRETDAKQPGAFLLSASYALWPNSKMNIPSLRKLSADQRGQAVVEWRTPRPPESWPEAPCALCGRRACGFYGKVDVPLAMSTEYRNTTVVGHDGMPLCRTCLGSFYALPYACHFQGGRATITHAWDEDFLSFATRHQVEDTRKRIGRVSVTPSKWPAYVRESLLVNRIRAYGHPVRSDVSLIIFTNNNQEQELTEQRMDQPLVEWIHAVRQDRTSDPWNSLERACHSEKVPGAAALAGELVRSPRRLPAKVLRYLVPLLTSAPDTRDEIRQLVGALRSFVGKVLHVNDRELQEIEGLGKRTAALMMATRKKVKPFVVAYRKSTTFRKWFNDGAVEWLLWRDREELTSLIDTTEPFVTPTHLRWLFEPDEQAWLRRNLLFVAVIHELHSQGYRPDSDDTRSIEDTLHTDGEDKENDE</sequence>
<name>A0ABT1JGZ0_ACTCY</name>